<keyword evidence="4 9" id="KW-0812">Transmembrane</keyword>
<feature type="transmembrane region" description="Helical" evidence="9">
    <location>
        <begin position="232"/>
        <end position="256"/>
    </location>
</feature>
<feature type="transmembrane region" description="Helical" evidence="9">
    <location>
        <begin position="132"/>
        <end position="156"/>
    </location>
</feature>
<dbReference type="GO" id="GO:0015419">
    <property type="term" value="F:ABC-type sulfate transporter activity"/>
    <property type="evidence" value="ECO:0007669"/>
    <property type="project" value="InterPro"/>
</dbReference>
<evidence type="ECO:0000313" key="12">
    <source>
        <dbReference type="Proteomes" id="UP000199394"/>
    </source>
</evidence>
<feature type="transmembrane region" description="Helical" evidence="9">
    <location>
        <begin position="90"/>
        <end position="112"/>
    </location>
</feature>
<comment type="similarity">
    <text evidence="9">Belongs to the binding-protein-dependent transport system permease family.</text>
</comment>
<evidence type="ECO:0000313" key="11">
    <source>
        <dbReference type="EMBL" id="SEA78551.1"/>
    </source>
</evidence>
<evidence type="ECO:0000259" key="10">
    <source>
        <dbReference type="PROSITE" id="PS50928"/>
    </source>
</evidence>
<evidence type="ECO:0000256" key="8">
    <source>
        <dbReference type="ARBA" id="ARBA00025323"/>
    </source>
</evidence>
<dbReference type="PANTHER" id="PTHR30406:SF8">
    <property type="entry name" value="SULFATE TRANSPORT SYSTEM PERMEASE PROTEIN CYST"/>
    <property type="match status" value="1"/>
</dbReference>
<protein>
    <submittedName>
        <fullName evidence="11">Molybdate transport system permease protein</fullName>
    </submittedName>
</protein>
<dbReference type="PROSITE" id="PS50928">
    <property type="entry name" value="ABC_TM1"/>
    <property type="match status" value="1"/>
</dbReference>
<dbReference type="InterPro" id="IPR005667">
    <property type="entry name" value="Sulph_transpt2"/>
</dbReference>
<dbReference type="PANTHER" id="PTHR30406">
    <property type="entry name" value="SULFATE TRANSPORT SYSTEM PERMEASE PROTEIN"/>
    <property type="match status" value="1"/>
</dbReference>
<comment type="subcellular location">
    <subcellularLocation>
        <location evidence="9">Cell membrane</location>
        <topology evidence="9">Multi-pass membrane protein</topology>
    </subcellularLocation>
    <subcellularLocation>
        <location evidence="1">Membrane</location>
        <topology evidence="1">Multi-pass membrane protein</topology>
    </subcellularLocation>
</comment>
<dbReference type="InterPro" id="IPR000515">
    <property type="entry name" value="MetI-like"/>
</dbReference>
<evidence type="ECO:0000256" key="1">
    <source>
        <dbReference type="ARBA" id="ARBA00004141"/>
    </source>
</evidence>
<evidence type="ECO:0000256" key="4">
    <source>
        <dbReference type="ARBA" id="ARBA00022692"/>
    </source>
</evidence>
<dbReference type="STRING" id="81409.SAMN04515656_13020"/>
<keyword evidence="12" id="KW-1185">Reference proteome</keyword>
<evidence type="ECO:0000256" key="5">
    <source>
        <dbReference type="ARBA" id="ARBA00022989"/>
    </source>
</evidence>
<evidence type="ECO:0000256" key="6">
    <source>
        <dbReference type="ARBA" id="ARBA00023032"/>
    </source>
</evidence>
<feature type="domain" description="ABC transmembrane type-1" evidence="10">
    <location>
        <begin position="52"/>
        <end position="253"/>
    </location>
</feature>
<dbReference type="AlphaFoldDB" id="A0A1H4E0K9"/>
<proteinExistence type="inferred from homology"/>
<sequence>MRRLKTWRFRGICLVATLLSIVFIGGNVLVIALRGASSLGDCLLDAETLFAIGLSIRTASISSLICFVLAIPTGYALTRIHIPLRPVVEVILELTLSLPYIVLGLSLLIIFASPMGKALKEAGFPVVFNQNGIVMAQLAVNLPFAIKLVVTAFSGVDPRLERVGGLLGATPGQCFVTVLLPLCKNALISAFILVWSRALGEFGATLMLVGITRMKTETLPASIYLNVSTNDLGAALASAFILLVISGISLTIANALTGSKGWGGRYGEI</sequence>
<name>A0A1H4E0K9_9FIRM</name>
<comment type="function">
    <text evidence="8">Part of the ABC transporter complex CysAWTP (TC 3.A.1.6.1) involved in sulfate/thiosulfate import. Probably responsible for the translocation of the substrate across the membrane.</text>
</comment>
<evidence type="ECO:0000256" key="9">
    <source>
        <dbReference type="RuleBase" id="RU363032"/>
    </source>
</evidence>
<dbReference type="InterPro" id="IPR035906">
    <property type="entry name" value="MetI-like_sf"/>
</dbReference>
<keyword evidence="5 9" id="KW-1133">Transmembrane helix</keyword>
<evidence type="ECO:0000256" key="7">
    <source>
        <dbReference type="ARBA" id="ARBA00023136"/>
    </source>
</evidence>
<dbReference type="Proteomes" id="UP000199394">
    <property type="component" value="Unassembled WGS sequence"/>
</dbReference>
<reference evidence="11 12" key="1">
    <citation type="submission" date="2016-10" db="EMBL/GenBank/DDBJ databases">
        <authorList>
            <person name="de Groot N.N."/>
        </authorList>
    </citation>
    <scope>NUCLEOTIDE SEQUENCE [LARGE SCALE GENOMIC DNA]</scope>
    <source>
        <strain evidence="11 12">SR12</strain>
    </source>
</reference>
<organism evidence="11 12">
    <name type="scientific">Eubacterium aggregans</name>
    <dbReference type="NCBI Taxonomy" id="81409"/>
    <lineage>
        <taxon>Bacteria</taxon>
        <taxon>Bacillati</taxon>
        <taxon>Bacillota</taxon>
        <taxon>Clostridia</taxon>
        <taxon>Eubacteriales</taxon>
        <taxon>Eubacteriaceae</taxon>
        <taxon>Eubacterium</taxon>
    </lineage>
</organism>
<dbReference type="GO" id="GO:0005886">
    <property type="term" value="C:plasma membrane"/>
    <property type="evidence" value="ECO:0007669"/>
    <property type="project" value="UniProtKB-SubCell"/>
</dbReference>
<accession>A0A1H4E0K9</accession>
<dbReference type="OrthoDB" id="9795403at2"/>
<dbReference type="CDD" id="cd06261">
    <property type="entry name" value="TM_PBP2"/>
    <property type="match status" value="1"/>
</dbReference>
<gene>
    <name evidence="11" type="ORF">SAMN04515656_13020</name>
</gene>
<feature type="transmembrane region" description="Helical" evidence="9">
    <location>
        <begin position="56"/>
        <end position="78"/>
    </location>
</feature>
<keyword evidence="3 9" id="KW-0813">Transport</keyword>
<dbReference type="SUPFAM" id="SSF161098">
    <property type="entry name" value="MetI-like"/>
    <property type="match status" value="1"/>
</dbReference>
<evidence type="ECO:0000256" key="3">
    <source>
        <dbReference type="ARBA" id="ARBA00022448"/>
    </source>
</evidence>
<dbReference type="EMBL" id="FNRK01000030">
    <property type="protein sequence ID" value="SEA78551.1"/>
    <property type="molecule type" value="Genomic_DNA"/>
</dbReference>
<keyword evidence="7 9" id="KW-0472">Membrane</keyword>
<evidence type="ECO:0000256" key="2">
    <source>
        <dbReference type="ARBA" id="ARBA00011779"/>
    </source>
</evidence>
<dbReference type="RefSeq" id="WP_090309437.1">
    <property type="nucleotide sequence ID" value="NZ_FNRK01000030.1"/>
</dbReference>
<dbReference type="Gene3D" id="1.10.3720.10">
    <property type="entry name" value="MetI-like"/>
    <property type="match status" value="1"/>
</dbReference>
<comment type="subunit">
    <text evidence="2">The complex is composed of two ATP-binding proteins (CysA), two transmembrane proteins (CysT and CysW) and a solute-binding protein (CysP).</text>
</comment>
<feature type="transmembrane region" description="Helical" evidence="9">
    <location>
        <begin position="12"/>
        <end position="36"/>
    </location>
</feature>
<keyword evidence="6" id="KW-0764">Sulfate transport</keyword>
<dbReference type="Pfam" id="PF00528">
    <property type="entry name" value="BPD_transp_1"/>
    <property type="match status" value="1"/>
</dbReference>